<reference evidence="2" key="1">
    <citation type="journal article" date="2020" name="Stud. Mycol.">
        <title>101 Dothideomycetes genomes: a test case for predicting lifestyles and emergence of pathogens.</title>
        <authorList>
            <person name="Haridas S."/>
            <person name="Albert R."/>
            <person name="Binder M."/>
            <person name="Bloem J."/>
            <person name="Labutti K."/>
            <person name="Salamov A."/>
            <person name="Andreopoulos B."/>
            <person name="Baker S."/>
            <person name="Barry K."/>
            <person name="Bills G."/>
            <person name="Bluhm B."/>
            <person name="Cannon C."/>
            <person name="Castanera R."/>
            <person name="Culley D."/>
            <person name="Daum C."/>
            <person name="Ezra D."/>
            <person name="Gonzalez J."/>
            <person name="Henrissat B."/>
            <person name="Kuo A."/>
            <person name="Liang C."/>
            <person name="Lipzen A."/>
            <person name="Lutzoni F."/>
            <person name="Magnuson J."/>
            <person name="Mondo S."/>
            <person name="Nolan M."/>
            <person name="Ohm R."/>
            <person name="Pangilinan J."/>
            <person name="Park H.-J."/>
            <person name="Ramirez L."/>
            <person name="Alfaro M."/>
            <person name="Sun H."/>
            <person name="Tritt A."/>
            <person name="Yoshinaga Y."/>
            <person name="Zwiers L.-H."/>
            <person name="Turgeon B."/>
            <person name="Goodwin S."/>
            <person name="Spatafora J."/>
            <person name="Crous P."/>
            <person name="Grigoriev I."/>
        </authorList>
    </citation>
    <scope>NUCLEOTIDE SEQUENCE</scope>
    <source>
        <strain evidence="2">CBS 115976</strain>
    </source>
</reference>
<evidence type="ECO:0000313" key="3">
    <source>
        <dbReference type="Proteomes" id="UP000799302"/>
    </source>
</evidence>
<feature type="non-terminal residue" evidence="2">
    <location>
        <position position="77"/>
    </location>
</feature>
<dbReference type="AlphaFoldDB" id="A0A6A6U2U6"/>
<gene>
    <name evidence="2" type="ORF">BT63DRAFT_481113</name>
</gene>
<protein>
    <submittedName>
        <fullName evidence="2">Uncharacterized protein</fullName>
    </submittedName>
</protein>
<organism evidence="2 3">
    <name type="scientific">Microthyrium microscopicum</name>
    <dbReference type="NCBI Taxonomy" id="703497"/>
    <lineage>
        <taxon>Eukaryota</taxon>
        <taxon>Fungi</taxon>
        <taxon>Dikarya</taxon>
        <taxon>Ascomycota</taxon>
        <taxon>Pezizomycotina</taxon>
        <taxon>Dothideomycetes</taxon>
        <taxon>Dothideomycetes incertae sedis</taxon>
        <taxon>Microthyriales</taxon>
        <taxon>Microthyriaceae</taxon>
        <taxon>Microthyrium</taxon>
    </lineage>
</organism>
<dbReference type="EMBL" id="MU004238">
    <property type="protein sequence ID" value="KAF2666615.1"/>
    <property type="molecule type" value="Genomic_DNA"/>
</dbReference>
<name>A0A6A6U2U6_9PEZI</name>
<feature type="chain" id="PRO_5025397707" evidence="1">
    <location>
        <begin position="22"/>
        <end position="77"/>
    </location>
</feature>
<sequence length="77" mass="8292">MKLYLVLTLMSVFRFLTPVAADCHNTWLGDFHDGDHICGGDSANGAPNVKGIYVCNGRQWLLAADCGPRCNCGYVGA</sequence>
<proteinExistence type="predicted"/>
<evidence type="ECO:0000313" key="2">
    <source>
        <dbReference type="EMBL" id="KAF2666615.1"/>
    </source>
</evidence>
<evidence type="ECO:0000256" key="1">
    <source>
        <dbReference type="SAM" id="SignalP"/>
    </source>
</evidence>
<keyword evidence="3" id="KW-1185">Reference proteome</keyword>
<dbReference type="Proteomes" id="UP000799302">
    <property type="component" value="Unassembled WGS sequence"/>
</dbReference>
<keyword evidence="1" id="KW-0732">Signal</keyword>
<accession>A0A6A6U2U6</accession>
<dbReference type="OrthoDB" id="5210511at2759"/>
<feature type="signal peptide" evidence="1">
    <location>
        <begin position="1"/>
        <end position="21"/>
    </location>
</feature>